<name>A0A8I3AFF0_9AGAM</name>
<evidence type="ECO:0000313" key="1">
    <source>
        <dbReference type="EMBL" id="KAG6381453.1"/>
    </source>
</evidence>
<gene>
    <name evidence="1" type="ORF">JVT61DRAFT_22</name>
</gene>
<dbReference type="EMBL" id="JAGFBS010000001">
    <property type="protein sequence ID" value="KAG6381453.1"/>
    <property type="molecule type" value="Genomic_DNA"/>
</dbReference>
<protein>
    <submittedName>
        <fullName evidence="1">Uncharacterized protein</fullName>
    </submittedName>
</protein>
<comment type="caution">
    <text evidence="1">The sequence shown here is derived from an EMBL/GenBank/DDBJ whole genome shotgun (WGS) entry which is preliminary data.</text>
</comment>
<keyword evidence="2" id="KW-1185">Reference proteome</keyword>
<dbReference type="AlphaFoldDB" id="A0A8I3AFF0"/>
<proteinExistence type="predicted"/>
<organism evidence="1 2">
    <name type="scientific">Boletus reticuloceps</name>
    <dbReference type="NCBI Taxonomy" id="495285"/>
    <lineage>
        <taxon>Eukaryota</taxon>
        <taxon>Fungi</taxon>
        <taxon>Dikarya</taxon>
        <taxon>Basidiomycota</taxon>
        <taxon>Agaricomycotina</taxon>
        <taxon>Agaricomycetes</taxon>
        <taxon>Agaricomycetidae</taxon>
        <taxon>Boletales</taxon>
        <taxon>Boletineae</taxon>
        <taxon>Boletaceae</taxon>
        <taxon>Boletoideae</taxon>
        <taxon>Boletus</taxon>
    </lineage>
</organism>
<dbReference type="Proteomes" id="UP000683000">
    <property type="component" value="Unassembled WGS sequence"/>
</dbReference>
<evidence type="ECO:0000313" key="2">
    <source>
        <dbReference type="Proteomes" id="UP000683000"/>
    </source>
</evidence>
<sequence length="227" mass="26058">MFEELLKEMDVMTLGYTLMSLVDDTDLGSGPSLVSCTINKRSISKVFIEEFKAKAEECGLHDKAVDNAIIVGILPEWIEDISLEKIHGGSYTNHVKWTPKQPGDVPRNMLLYNRNHRRHYMQSHHPIKDTYLKYSNAAANLETAELSMKPSLEMVMKEGRYIIDKDRVWLVRFIDMGKSVQYNIRLGAHQHCIFQTGTLLSSNNLCLLQCWKRTLLLPITMIPMMIS</sequence>
<reference evidence="1" key="1">
    <citation type="submission" date="2021-03" db="EMBL/GenBank/DDBJ databases">
        <title>Evolutionary innovations through gain and loss of genes in the ectomycorrhizal Boletales.</title>
        <authorList>
            <person name="Wu G."/>
            <person name="Miyauchi S."/>
            <person name="Morin E."/>
            <person name="Yang Z.-L."/>
            <person name="Xu J."/>
            <person name="Martin F.M."/>
        </authorList>
    </citation>
    <scope>NUCLEOTIDE SEQUENCE</scope>
    <source>
        <strain evidence="1">BR01</strain>
    </source>
</reference>
<accession>A0A8I3AFF0</accession>
<dbReference type="OrthoDB" id="2692192at2759"/>